<proteinExistence type="inferred from homology"/>
<dbReference type="InterPro" id="IPR036188">
    <property type="entry name" value="FAD/NAD-bd_sf"/>
</dbReference>
<keyword evidence="5" id="KW-0560">Oxidoreductase</keyword>
<dbReference type="GO" id="GO:0016491">
    <property type="term" value="F:oxidoreductase activity"/>
    <property type="evidence" value="ECO:0007669"/>
    <property type="project" value="UniProtKB-KW"/>
</dbReference>
<reference evidence="8" key="1">
    <citation type="submission" date="2017-02" db="EMBL/GenBank/DDBJ databases">
        <authorList>
            <person name="Varghese N."/>
            <person name="Submissions S."/>
        </authorList>
    </citation>
    <scope>NUCLEOTIDE SEQUENCE [LARGE SCALE GENOMIC DNA]</scope>
    <source>
        <strain evidence="8">ATCC BAA-73</strain>
    </source>
</reference>
<keyword evidence="8" id="KW-1185">Reference proteome</keyword>
<dbReference type="PRINTS" id="PR00420">
    <property type="entry name" value="RNGMNOXGNASE"/>
</dbReference>
<evidence type="ECO:0000256" key="5">
    <source>
        <dbReference type="ARBA" id="ARBA00023002"/>
    </source>
</evidence>
<evidence type="ECO:0000313" key="7">
    <source>
        <dbReference type="EMBL" id="SKA07755.1"/>
    </source>
</evidence>
<evidence type="ECO:0000259" key="6">
    <source>
        <dbReference type="Pfam" id="PF26311"/>
    </source>
</evidence>
<name>A0A1T4QVM3_9FIRM</name>
<dbReference type="STRING" id="142842.SAMN02745118_02714"/>
<accession>A0A1T4QVM3</accession>
<dbReference type="SUPFAM" id="SSF54373">
    <property type="entry name" value="FAD-linked reductases, C-terminal domain"/>
    <property type="match status" value="1"/>
</dbReference>
<dbReference type="PANTHER" id="PTHR43624">
    <property type="entry name" value="ELECTRON TRANSFER FLAVOPROTEIN-QUINONE OXIDOREDUCTASE YDIS-RELATED"/>
    <property type="match status" value="1"/>
</dbReference>
<dbReference type="Gene3D" id="3.50.50.60">
    <property type="entry name" value="FAD/NAD(P)-binding domain"/>
    <property type="match status" value="1"/>
</dbReference>
<feature type="domain" description="FixC-like C-terminal" evidence="6">
    <location>
        <begin position="368"/>
        <end position="432"/>
    </location>
</feature>
<evidence type="ECO:0000256" key="1">
    <source>
        <dbReference type="ARBA" id="ARBA00001974"/>
    </source>
</evidence>
<gene>
    <name evidence="7" type="ORF">SAMN02745118_02714</name>
</gene>
<dbReference type="Pfam" id="PF12831">
    <property type="entry name" value="FAD_oxidored"/>
    <property type="match status" value="1"/>
</dbReference>
<dbReference type="RefSeq" id="WP_078811101.1">
    <property type="nucleotide sequence ID" value="NZ_FUWM01000033.1"/>
</dbReference>
<evidence type="ECO:0000256" key="2">
    <source>
        <dbReference type="ARBA" id="ARBA00006796"/>
    </source>
</evidence>
<dbReference type="Pfam" id="PF26311">
    <property type="entry name" value="ETF-QO_FixC_C"/>
    <property type="match status" value="1"/>
</dbReference>
<sequence>MVEEKFDAIVVGAGPSGLAAGYTMAKAGMNVIIFERGDYPGSKNVMGGVLYRDATEELIPDFWEEAPVERYIVEQNIWVLDDDSVVTMGYQDDKFAEEPYNNFTVLRAKIDRWLANKVEEAGALLITETVVEDLLYDEDKVVGVQTGRKDGEVKADVVILAEGVNSLIGEQADLHPKIPPEHLAVAVKEIIALPKETIEARFNLNGDEGKTIELVGKATEGMMGTAFIYTNKKSLSIGVGAILSDMVDAEMNPNDLLEELKSHPAVQRLIKGGETKEYLAHLIPEGGYHGLPELYRDGLLVVGDAAMLVNGFHREGSNLAMLSGKFAGETAVDAKEAGDFSANKLSLYKDKLDDSFIMKDLYKYKDASTFLATNPHFLSLYPKLVNESLHEIMVVDGKPKQEKQRKIIKKVKDKRSYFGLAKDMFNLWRVMR</sequence>
<comment type="similarity">
    <text evidence="2">Belongs to the ETF-QO/FixC family.</text>
</comment>
<organism evidence="7 8">
    <name type="scientific">Selenihalanaerobacter shriftii</name>
    <dbReference type="NCBI Taxonomy" id="142842"/>
    <lineage>
        <taxon>Bacteria</taxon>
        <taxon>Bacillati</taxon>
        <taxon>Bacillota</taxon>
        <taxon>Clostridia</taxon>
        <taxon>Halanaerobiales</taxon>
        <taxon>Halobacteroidaceae</taxon>
        <taxon>Selenihalanaerobacter</taxon>
    </lineage>
</organism>
<dbReference type="OrthoDB" id="9772736at2"/>
<protein>
    <submittedName>
        <fullName evidence="7">Electron transfer flavoprotein-quinone oxidoreductase</fullName>
    </submittedName>
</protein>
<dbReference type="Proteomes" id="UP000190625">
    <property type="component" value="Unassembled WGS sequence"/>
</dbReference>
<keyword evidence="4" id="KW-0274">FAD</keyword>
<dbReference type="SUPFAM" id="SSF51905">
    <property type="entry name" value="FAD/NAD(P)-binding domain"/>
    <property type="match status" value="1"/>
</dbReference>
<evidence type="ECO:0000313" key="8">
    <source>
        <dbReference type="Proteomes" id="UP000190625"/>
    </source>
</evidence>
<keyword evidence="3" id="KW-0285">Flavoprotein</keyword>
<dbReference type="PANTHER" id="PTHR43624:SF2">
    <property type="entry name" value="ELECTRON TRANSFER FLAVOPROTEIN-QUINONE OXIDOREDUCTASE YDIS-RELATED"/>
    <property type="match status" value="1"/>
</dbReference>
<dbReference type="InterPro" id="IPR059103">
    <property type="entry name" value="FixC-like_C"/>
</dbReference>
<comment type="cofactor">
    <cofactor evidence="1">
        <name>FAD</name>
        <dbReference type="ChEBI" id="CHEBI:57692"/>
    </cofactor>
</comment>
<dbReference type="AlphaFoldDB" id="A0A1T4QVM3"/>
<dbReference type="EMBL" id="FUWM01000033">
    <property type="protein sequence ID" value="SKA07755.1"/>
    <property type="molecule type" value="Genomic_DNA"/>
</dbReference>
<evidence type="ECO:0000256" key="4">
    <source>
        <dbReference type="ARBA" id="ARBA00022827"/>
    </source>
</evidence>
<evidence type="ECO:0000256" key="3">
    <source>
        <dbReference type="ARBA" id="ARBA00022630"/>
    </source>
</evidence>
<dbReference type="InterPro" id="IPR039651">
    <property type="entry name" value="FixC-like"/>
</dbReference>